<dbReference type="Proteomes" id="UP001064632">
    <property type="component" value="Chromosome"/>
</dbReference>
<sequence length="319" mass="34825">MLSTRYLAQPDITDAAREALINAERLRLGGYFAEAFQVAASLTRPGAWECPRGTQNFRRAASLLPTLAWLNDTFCPAVGDNPRRTPRELAAWAGGMARHNLDALVIAGRQQLQPAGTDWTQEGLDALNGEVCDGRVAPAVSEFLSELEWVLKARVRRALGLRPPEWLPVVARGVTPFHIGGGIRTAPAADGFHHRNLMEVLFRCIEHTGGGAYLPARCVLLTVILELHEGSHEGAADVLARWSPWLVAQSASDFLLQHWQPYVDMLRSRALASMLGLDDVVVANYMTTFRSRQESAPGTVSPAQDPPATARPRLSLVVG</sequence>
<evidence type="ECO:0000313" key="2">
    <source>
        <dbReference type="EMBL" id="UXI68137.1"/>
    </source>
</evidence>
<evidence type="ECO:0000313" key="3">
    <source>
        <dbReference type="Proteomes" id="UP001064632"/>
    </source>
</evidence>
<feature type="compositionally biased region" description="Polar residues" evidence="1">
    <location>
        <begin position="293"/>
        <end position="302"/>
    </location>
</feature>
<dbReference type="RefSeq" id="WP_261695099.1">
    <property type="nucleotide sequence ID" value="NZ_CP104694.1"/>
</dbReference>
<feature type="region of interest" description="Disordered" evidence="1">
    <location>
        <begin position="293"/>
        <end position="319"/>
    </location>
</feature>
<dbReference type="EMBL" id="CP104694">
    <property type="protein sequence ID" value="UXI68137.1"/>
    <property type="molecule type" value="Genomic_DNA"/>
</dbReference>
<evidence type="ECO:0000256" key="1">
    <source>
        <dbReference type="SAM" id="MobiDB-lite"/>
    </source>
</evidence>
<name>A0ABY6BF45_9GAMM</name>
<proteinExistence type="predicted"/>
<keyword evidence="3" id="KW-1185">Reference proteome</keyword>
<accession>A0ABY6BF45</accession>
<organism evidence="2 3">
    <name type="scientific">Tahibacter amnicola</name>
    <dbReference type="NCBI Taxonomy" id="2976241"/>
    <lineage>
        <taxon>Bacteria</taxon>
        <taxon>Pseudomonadati</taxon>
        <taxon>Pseudomonadota</taxon>
        <taxon>Gammaproteobacteria</taxon>
        <taxon>Lysobacterales</taxon>
        <taxon>Rhodanobacteraceae</taxon>
        <taxon>Tahibacter</taxon>
    </lineage>
</organism>
<protein>
    <submittedName>
        <fullName evidence="2">Uncharacterized protein</fullName>
    </submittedName>
</protein>
<gene>
    <name evidence="2" type="ORF">N4264_00345</name>
</gene>
<reference evidence="2" key="1">
    <citation type="submission" date="2022-09" db="EMBL/GenBank/DDBJ databases">
        <title>Tahibacter sp. nov., isolated from a fresh water.</title>
        <authorList>
            <person name="Baek J.H."/>
            <person name="Lee J.K."/>
            <person name="Kim J.M."/>
            <person name="Jeon C.O."/>
        </authorList>
    </citation>
    <scope>NUCLEOTIDE SEQUENCE</scope>
    <source>
        <strain evidence="2">W38</strain>
    </source>
</reference>